<dbReference type="EMBL" id="UINC01032811">
    <property type="protein sequence ID" value="SVB21073.1"/>
    <property type="molecule type" value="Genomic_DNA"/>
</dbReference>
<proteinExistence type="predicted"/>
<organism evidence="1">
    <name type="scientific">marine metagenome</name>
    <dbReference type="NCBI Taxonomy" id="408172"/>
    <lineage>
        <taxon>unclassified sequences</taxon>
        <taxon>metagenomes</taxon>
        <taxon>ecological metagenomes</taxon>
    </lineage>
</organism>
<gene>
    <name evidence="1" type="ORF">METZ01_LOCUS173927</name>
</gene>
<evidence type="ECO:0000313" key="1">
    <source>
        <dbReference type="EMBL" id="SVB21073.1"/>
    </source>
</evidence>
<accession>A0A382C6Y6</accession>
<reference evidence="1" key="1">
    <citation type="submission" date="2018-05" db="EMBL/GenBank/DDBJ databases">
        <authorList>
            <person name="Lanie J.A."/>
            <person name="Ng W.-L."/>
            <person name="Kazmierczak K.M."/>
            <person name="Andrzejewski T.M."/>
            <person name="Davidsen T.M."/>
            <person name="Wayne K.J."/>
            <person name="Tettelin H."/>
            <person name="Glass J.I."/>
            <person name="Rusch D."/>
            <person name="Podicherti R."/>
            <person name="Tsui H.-C.T."/>
            <person name="Winkler M.E."/>
        </authorList>
    </citation>
    <scope>NUCLEOTIDE SEQUENCE</scope>
</reference>
<feature type="non-terminal residue" evidence="1">
    <location>
        <position position="73"/>
    </location>
</feature>
<name>A0A382C6Y6_9ZZZZ</name>
<feature type="non-terminal residue" evidence="1">
    <location>
        <position position="1"/>
    </location>
</feature>
<evidence type="ECO:0008006" key="2">
    <source>
        <dbReference type="Google" id="ProtNLM"/>
    </source>
</evidence>
<dbReference type="AlphaFoldDB" id="A0A382C6Y6"/>
<dbReference type="Gene3D" id="3.40.50.2000">
    <property type="entry name" value="Glycogen Phosphorylase B"/>
    <property type="match status" value="1"/>
</dbReference>
<protein>
    <recommendedName>
        <fullName evidence="2">Glycosyltransferase subfamily 4-like N-terminal domain-containing protein</fullName>
    </recommendedName>
</protein>
<sequence>VRIGLVCPYSLTLPGGVQGQVLGLARELRAAGYPTRVLGPCDGPPPDAGVTPLGDSLPTAANGSIAPIAPDVS</sequence>